<accession>A0ABS9VS22</accession>
<comment type="caution">
    <text evidence="2">The sequence shown here is derived from an EMBL/GenBank/DDBJ whole genome shotgun (WGS) entry which is preliminary data.</text>
</comment>
<feature type="compositionally biased region" description="Low complexity" evidence="1">
    <location>
        <begin position="136"/>
        <end position="146"/>
    </location>
</feature>
<dbReference type="EMBL" id="JAFEJT020000002">
    <property type="protein sequence ID" value="MCH9274873.1"/>
    <property type="molecule type" value="Genomic_DNA"/>
</dbReference>
<dbReference type="RefSeq" id="WP_241512716.1">
    <property type="nucleotide sequence ID" value="NZ_JAFEJT020000002.1"/>
</dbReference>
<dbReference type="Proteomes" id="UP000710815">
    <property type="component" value="Unassembled WGS sequence"/>
</dbReference>
<feature type="compositionally biased region" description="Acidic residues" evidence="1">
    <location>
        <begin position="45"/>
        <end position="55"/>
    </location>
</feature>
<reference evidence="2 3" key="2">
    <citation type="journal article" date="2021" name="Syst. Appl. Microbiol.">
        <title>Phylogenetic classification of ten novel species belonging to the genus Bifidobacterium comprising B. phasiani sp. nov., B. pongonis sp. nov., B. saguinibicoloris sp. nov., B. colobi sp. nov., B. simiiventris sp. nov., B. santillanense sp. nov., B. miconis sp. nov., B. amazonense sp. nov., B. pluvialisilvae sp. nov., and B. miconisargentati sp. nov.</title>
        <authorList>
            <person name="Lugli G.A."/>
            <person name="Calvete-Torre I."/>
            <person name="Alessandri G."/>
            <person name="Milani C."/>
            <person name="Turroni F."/>
            <person name="Laiolo P."/>
            <person name="Ossiprandi M.C."/>
            <person name="Margolles A."/>
            <person name="Ruiz L."/>
            <person name="Ventura M."/>
        </authorList>
    </citation>
    <scope>NUCLEOTIDE SEQUENCE [LARGE SCALE GENOMIC DNA]</scope>
    <source>
        <strain evidence="2 3">MA1</strain>
    </source>
</reference>
<feature type="region of interest" description="Disordered" evidence="1">
    <location>
        <begin position="136"/>
        <end position="161"/>
    </location>
</feature>
<reference evidence="2 3" key="1">
    <citation type="journal article" date="2021" name="Environ. Microbiol.">
        <title>Genetic insights into the dark matter of the mammalian gut microbiota through targeted genome reconstruction.</title>
        <authorList>
            <person name="Lugli G.A."/>
            <person name="Alessandri G."/>
            <person name="Milani C."/>
            <person name="Viappiani A."/>
            <person name="Fontana F."/>
            <person name="Tarracchini C."/>
            <person name="Mancabelli L."/>
            <person name="Argentini C."/>
            <person name="Ruiz L."/>
            <person name="Margolles A."/>
            <person name="van Sinderen D."/>
            <person name="Turroni F."/>
            <person name="Ventura M."/>
        </authorList>
    </citation>
    <scope>NUCLEOTIDE SEQUENCE [LARGE SCALE GENOMIC DNA]</scope>
    <source>
        <strain evidence="2 3">MA1</strain>
    </source>
</reference>
<feature type="compositionally biased region" description="Low complexity" evidence="1">
    <location>
        <begin position="75"/>
        <end position="89"/>
    </location>
</feature>
<protein>
    <submittedName>
        <fullName evidence="2">Uncharacterized protein</fullName>
    </submittedName>
</protein>
<feature type="region of interest" description="Disordered" evidence="1">
    <location>
        <begin position="1"/>
        <end position="21"/>
    </location>
</feature>
<proteinExistence type="predicted"/>
<gene>
    <name evidence="2" type="ORF">JS533_001035</name>
</gene>
<feature type="region of interest" description="Disordered" evidence="1">
    <location>
        <begin position="34"/>
        <end position="123"/>
    </location>
</feature>
<evidence type="ECO:0000313" key="2">
    <source>
        <dbReference type="EMBL" id="MCH9274873.1"/>
    </source>
</evidence>
<name>A0ABS9VS22_9BIFI</name>
<sequence length="186" mass="19471">MSDVRRYQGDDPASGGVLPTVMIPLDEASDLASSIRFVGERPAAEPDEDGSDGAEPDSIPTMPVDPADVATAERAAVSSSPAPYPSGSSDVWGEETVPLRPLSDSAPVPPPPSFFPSNTTGRMRPVSVPVAAQSRMVSGSSSFRSVQPERQGAKDESGFGGARQVRAAGEPRICYSSQYRALHPTD</sequence>
<keyword evidence="3" id="KW-1185">Reference proteome</keyword>
<evidence type="ECO:0000313" key="3">
    <source>
        <dbReference type="Proteomes" id="UP000710815"/>
    </source>
</evidence>
<evidence type="ECO:0000256" key="1">
    <source>
        <dbReference type="SAM" id="MobiDB-lite"/>
    </source>
</evidence>
<organism evidence="2 3">
    <name type="scientific">Bifidobacterium amazonense</name>
    <dbReference type="NCBI Taxonomy" id="2809027"/>
    <lineage>
        <taxon>Bacteria</taxon>
        <taxon>Bacillati</taxon>
        <taxon>Actinomycetota</taxon>
        <taxon>Actinomycetes</taxon>
        <taxon>Bifidobacteriales</taxon>
        <taxon>Bifidobacteriaceae</taxon>
        <taxon>Bifidobacterium</taxon>
    </lineage>
</organism>